<dbReference type="Proteomes" id="UP001187315">
    <property type="component" value="Unassembled WGS sequence"/>
</dbReference>
<accession>A0AA88N019</accession>
<organism evidence="1 2">
    <name type="scientific">Tachysurus vachellii</name>
    <name type="common">Darkbarbel catfish</name>
    <name type="synonym">Pelteobagrus vachellii</name>
    <dbReference type="NCBI Taxonomy" id="175792"/>
    <lineage>
        <taxon>Eukaryota</taxon>
        <taxon>Metazoa</taxon>
        <taxon>Chordata</taxon>
        <taxon>Craniata</taxon>
        <taxon>Vertebrata</taxon>
        <taxon>Euteleostomi</taxon>
        <taxon>Actinopterygii</taxon>
        <taxon>Neopterygii</taxon>
        <taxon>Teleostei</taxon>
        <taxon>Ostariophysi</taxon>
        <taxon>Siluriformes</taxon>
        <taxon>Bagridae</taxon>
        <taxon>Tachysurus</taxon>
    </lineage>
</organism>
<keyword evidence="2" id="KW-1185">Reference proteome</keyword>
<comment type="caution">
    <text evidence="1">The sequence shown here is derived from an EMBL/GenBank/DDBJ whole genome shotgun (WGS) entry which is preliminary data.</text>
</comment>
<dbReference type="AlphaFoldDB" id="A0AA88N019"/>
<proteinExistence type="predicted"/>
<gene>
    <name evidence="1" type="ORF">Q7C36_009864</name>
</gene>
<sequence>MVSFQRSRKTSSLKVSIFFLCTSNIVNHRKQAVLEGLPLFLRKDPSALFRKCLDTSPADRQTRGIKMASPIFSNFAVVMEEAIVLMDISDLPSAVSYLFGLVFALDFEYPNKLKYTFEVIEKVFLEMGTHCYARVQSFKTKLLL</sequence>
<dbReference type="PANTHER" id="PTHR31025">
    <property type="entry name" value="SI:CH211-196P9.1-RELATED"/>
    <property type="match status" value="1"/>
</dbReference>
<evidence type="ECO:0000313" key="1">
    <source>
        <dbReference type="EMBL" id="KAK2848182.1"/>
    </source>
</evidence>
<dbReference type="EMBL" id="JAVHJS010000009">
    <property type="protein sequence ID" value="KAK2848182.1"/>
    <property type="molecule type" value="Genomic_DNA"/>
</dbReference>
<dbReference type="PANTHER" id="PTHR31025:SF27">
    <property type="entry name" value="SI:CH211-193K19.2-RELATED"/>
    <property type="match status" value="1"/>
</dbReference>
<evidence type="ECO:0000313" key="2">
    <source>
        <dbReference type="Proteomes" id="UP001187315"/>
    </source>
</evidence>
<reference evidence="1" key="1">
    <citation type="submission" date="2023-08" db="EMBL/GenBank/DDBJ databases">
        <title>Pelteobagrus vachellii genome.</title>
        <authorList>
            <person name="Liu H."/>
        </authorList>
    </citation>
    <scope>NUCLEOTIDE SEQUENCE</scope>
    <source>
        <strain evidence="1">PRFRI_2022a</strain>
        <tissue evidence="1">Muscle</tissue>
    </source>
</reference>
<name>A0AA88N019_TACVA</name>
<protein>
    <submittedName>
        <fullName evidence="1">Uncharacterized protein</fullName>
    </submittedName>
</protein>